<evidence type="ECO:0000313" key="1">
    <source>
        <dbReference type="EMBL" id="KAK4090667.1"/>
    </source>
</evidence>
<gene>
    <name evidence="1" type="ORF">Purlil1_4803</name>
</gene>
<proteinExistence type="predicted"/>
<organism evidence="1 2">
    <name type="scientific">Purpureocillium lilacinum</name>
    <name type="common">Paecilomyces lilacinus</name>
    <dbReference type="NCBI Taxonomy" id="33203"/>
    <lineage>
        <taxon>Eukaryota</taxon>
        <taxon>Fungi</taxon>
        <taxon>Dikarya</taxon>
        <taxon>Ascomycota</taxon>
        <taxon>Pezizomycotina</taxon>
        <taxon>Sordariomycetes</taxon>
        <taxon>Hypocreomycetidae</taxon>
        <taxon>Hypocreales</taxon>
        <taxon>Ophiocordycipitaceae</taxon>
        <taxon>Purpureocillium</taxon>
    </lineage>
</organism>
<keyword evidence="2" id="KW-1185">Reference proteome</keyword>
<evidence type="ECO:0008006" key="3">
    <source>
        <dbReference type="Google" id="ProtNLM"/>
    </source>
</evidence>
<dbReference type="EMBL" id="JAWRVI010000014">
    <property type="protein sequence ID" value="KAK4090667.1"/>
    <property type="molecule type" value="Genomic_DNA"/>
</dbReference>
<comment type="caution">
    <text evidence="1">The sequence shown here is derived from an EMBL/GenBank/DDBJ whole genome shotgun (WGS) entry which is preliminary data.</text>
</comment>
<dbReference type="Proteomes" id="UP001287286">
    <property type="component" value="Unassembled WGS sequence"/>
</dbReference>
<accession>A0ABR0C306</accession>
<reference evidence="1 2" key="1">
    <citation type="journal article" date="2024" name="Microbiol. Resour. Announc.">
        <title>Genome annotations for the ascomycete fungi Trichoderma harzianum, Trichoderma aggressivum, and Purpureocillium lilacinum.</title>
        <authorList>
            <person name="Beijen E.P.W."/>
            <person name="Ohm R.A."/>
        </authorList>
    </citation>
    <scope>NUCLEOTIDE SEQUENCE [LARGE SCALE GENOMIC DNA]</scope>
    <source>
        <strain evidence="1 2">CBS 150709</strain>
    </source>
</reference>
<evidence type="ECO:0000313" key="2">
    <source>
        <dbReference type="Proteomes" id="UP001287286"/>
    </source>
</evidence>
<name>A0ABR0C306_PURLI</name>
<sequence>MLLAMRLCGRGLCASRWRGNTVTTTITIRNKICRTQERPPSAISRFPKSVCYVRIVTSLNLNSPPQHVLTSYSAVSVPALVSQQTPSVEGIGRFFSTFPRRISHRRGHDRHSAWPRAQALVGMYEASDLGIRATRRRGPRLVVASRLARCSGCMTRKKGIRHGGTPLTFHRRDAVNYRRAQRGFGPRGVLASGA</sequence>
<protein>
    <recommendedName>
        <fullName evidence="3">Secreted protein</fullName>
    </recommendedName>
</protein>